<proteinExistence type="inferred from homology"/>
<keyword evidence="4" id="KW-1003">Cell membrane</keyword>
<evidence type="ECO:0000256" key="5">
    <source>
        <dbReference type="ARBA" id="ARBA00022692"/>
    </source>
</evidence>
<dbReference type="Pfam" id="PF04973">
    <property type="entry name" value="NMN_transporter"/>
    <property type="match status" value="1"/>
</dbReference>
<dbReference type="GO" id="GO:0005886">
    <property type="term" value="C:plasma membrane"/>
    <property type="evidence" value="ECO:0007669"/>
    <property type="project" value="UniProtKB-SubCell"/>
</dbReference>
<dbReference type="EMBL" id="DF820459">
    <property type="protein sequence ID" value="GAK53561.1"/>
    <property type="molecule type" value="Genomic_DNA"/>
</dbReference>
<reference evidence="9" key="1">
    <citation type="journal article" date="2015" name="PeerJ">
        <title>First genomic representation of candidate bacterial phylum KSB3 points to enhanced environmental sensing as a trigger of wastewater bulking.</title>
        <authorList>
            <person name="Sekiguchi Y."/>
            <person name="Ohashi A."/>
            <person name="Parks D.H."/>
            <person name="Yamauchi T."/>
            <person name="Tyson G.W."/>
            <person name="Hugenholtz P."/>
        </authorList>
    </citation>
    <scope>NUCLEOTIDE SEQUENCE [LARGE SCALE GENOMIC DNA]</scope>
</reference>
<feature type="transmembrane region" description="Helical" evidence="8">
    <location>
        <begin position="45"/>
        <end position="65"/>
    </location>
</feature>
<evidence type="ECO:0000313" key="10">
    <source>
        <dbReference type="Proteomes" id="UP000030700"/>
    </source>
</evidence>
<feature type="transmembrane region" description="Helical" evidence="8">
    <location>
        <begin position="71"/>
        <end position="86"/>
    </location>
</feature>
<dbReference type="InterPro" id="IPR006419">
    <property type="entry name" value="NMN_transpt_PnuC"/>
</dbReference>
<dbReference type="HOGENOM" id="CLU_076589_2_0_0"/>
<feature type="transmembrane region" description="Helical" evidence="8">
    <location>
        <begin position="107"/>
        <end position="129"/>
    </location>
</feature>
<evidence type="ECO:0000256" key="3">
    <source>
        <dbReference type="ARBA" id="ARBA00022448"/>
    </source>
</evidence>
<accession>A0A0S6W579</accession>
<sequence>MLEWFSVNKIIFTILNYPMSYIEFVGTIFYLWSVWLIARRNILTWPVGIVSVLLYMALFYQIQLYSDTVEQVYYLIASAYGWWRWLTPNKATGKAIPVRWSSWRVAAVWIVVTAIVSALTGLLMSRIHLLAPTWFPQPASLPYLDALTTIMSFSAMWLMAQKRIESWVYWIIVDVIGIGLYYVKDVRFVALLYVILLGMAINGLFSWIRGNLNE</sequence>
<dbReference type="GO" id="GO:0034257">
    <property type="term" value="F:nicotinamide riboside transmembrane transporter activity"/>
    <property type="evidence" value="ECO:0007669"/>
    <property type="project" value="InterPro"/>
</dbReference>
<organism evidence="9">
    <name type="scientific">Candidatus Moduliflexus flocculans</name>
    <dbReference type="NCBI Taxonomy" id="1499966"/>
    <lineage>
        <taxon>Bacteria</taxon>
        <taxon>Candidatus Moduliflexota</taxon>
        <taxon>Candidatus Moduliflexia</taxon>
        <taxon>Candidatus Moduliflexales</taxon>
        <taxon>Candidatus Moduliflexaceae</taxon>
    </lineage>
</organism>
<gene>
    <name evidence="9" type="ORF">U14_04827</name>
</gene>
<evidence type="ECO:0000256" key="7">
    <source>
        <dbReference type="ARBA" id="ARBA00023136"/>
    </source>
</evidence>
<keyword evidence="7 8" id="KW-0472">Membrane</keyword>
<dbReference type="Proteomes" id="UP000030700">
    <property type="component" value="Unassembled WGS sequence"/>
</dbReference>
<dbReference type="PANTHER" id="PTHR36122">
    <property type="entry name" value="NICOTINAMIDE RIBOSIDE TRANSPORTER PNUC"/>
    <property type="match status" value="1"/>
</dbReference>
<keyword evidence="10" id="KW-1185">Reference proteome</keyword>
<name>A0A0S6W579_9BACT</name>
<feature type="transmembrane region" description="Helical" evidence="8">
    <location>
        <begin position="20"/>
        <end position="38"/>
    </location>
</feature>
<keyword evidence="3" id="KW-0813">Transport</keyword>
<dbReference type="STRING" id="1499966.U14_04827"/>
<protein>
    <submittedName>
        <fullName evidence="9">Nicotinamide mononucleotide transporter PnuC</fullName>
    </submittedName>
</protein>
<dbReference type="AlphaFoldDB" id="A0A0S6W579"/>
<evidence type="ECO:0000256" key="2">
    <source>
        <dbReference type="ARBA" id="ARBA00006669"/>
    </source>
</evidence>
<comment type="subcellular location">
    <subcellularLocation>
        <location evidence="1">Cell membrane</location>
        <topology evidence="1">Multi-pass membrane protein</topology>
    </subcellularLocation>
</comment>
<feature type="transmembrane region" description="Helical" evidence="8">
    <location>
        <begin position="141"/>
        <end position="160"/>
    </location>
</feature>
<comment type="similarity">
    <text evidence="2">Belongs to the nicotinamide ribonucleoside (NR) uptake permease (TC 4.B.1) family.</text>
</comment>
<keyword evidence="5 8" id="KW-0812">Transmembrane</keyword>
<evidence type="ECO:0000313" key="9">
    <source>
        <dbReference type="EMBL" id="GAK53561.1"/>
    </source>
</evidence>
<keyword evidence="6 8" id="KW-1133">Transmembrane helix</keyword>
<dbReference type="NCBIfam" id="TIGR01528">
    <property type="entry name" value="NMN_trans_PnuC"/>
    <property type="match status" value="1"/>
</dbReference>
<evidence type="ECO:0000256" key="8">
    <source>
        <dbReference type="SAM" id="Phobius"/>
    </source>
</evidence>
<evidence type="ECO:0000256" key="6">
    <source>
        <dbReference type="ARBA" id="ARBA00022989"/>
    </source>
</evidence>
<evidence type="ECO:0000256" key="4">
    <source>
        <dbReference type="ARBA" id="ARBA00022475"/>
    </source>
</evidence>
<evidence type="ECO:0000256" key="1">
    <source>
        <dbReference type="ARBA" id="ARBA00004651"/>
    </source>
</evidence>
<dbReference type="PANTHER" id="PTHR36122:SF2">
    <property type="entry name" value="NICOTINAMIDE RIBOSIDE TRANSPORTER PNUC"/>
    <property type="match status" value="1"/>
</dbReference>
<feature type="transmembrane region" description="Helical" evidence="8">
    <location>
        <begin position="167"/>
        <end position="183"/>
    </location>
</feature>
<feature type="transmembrane region" description="Helical" evidence="8">
    <location>
        <begin position="189"/>
        <end position="208"/>
    </location>
</feature>